<organism evidence="2 3">
    <name type="scientific">Panagrolaimus davidi</name>
    <dbReference type="NCBI Taxonomy" id="227884"/>
    <lineage>
        <taxon>Eukaryota</taxon>
        <taxon>Metazoa</taxon>
        <taxon>Ecdysozoa</taxon>
        <taxon>Nematoda</taxon>
        <taxon>Chromadorea</taxon>
        <taxon>Rhabditida</taxon>
        <taxon>Tylenchina</taxon>
        <taxon>Panagrolaimomorpha</taxon>
        <taxon>Panagrolaimoidea</taxon>
        <taxon>Panagrolaimidae</taxon>
        <taxon>Panagrolaimus</taxon>
    </lineage>
</organism>
<feature type="region of interest" description="Disordered" evidence="1">
    <location>
        <begin position="1"/>
        <end position="31"/>
    </location>
</feature>
<feature type="compositionally biased region" description="Basic and acidic residues" evidence="1">
    <location>
        <begin position="75"/>
        <end position="85"/>
    </location>
</feature>
<reference evidence="3" key="1">
    <citation type="submission" date="2022-11" db="UniProtKB">
        <authorList>
            <consortium name="WormBaseParasite"/>
        </authorList>
    </citation>
    <scope>IDENTIFICATION</scope>
</reference>
<keyword evidence="2" id="KW-1185">Reference proteome</keyword>
<dbReference type="AlphaFoldDB" id="A0A914QAP2"/>
<protein>
    <submittedName>
        <fullName evidence="3">Uncharacterized protein</fullName>
    </submittedName>
</protein>
<accession>A0A914QAP2</accession>
<feature type="compositionally biased region" description="Low complexity" evidence="1">
    <location>
        <begin position="86"/>
        <end position="102"/>
    </location>
</feature>
<sequence>MPTQNTPKSPIAKTARVRKHGEAFPNDDQTDAQPELLKYFMELTAQQSTQLGQQAYIVQNLLHKIEILEQENKKLSKHQTNEKIESNSNSSISKPTSQNSTSNIKTYPKSVVVTNISESTETDEIKKAENDKETIIDFIKKIDQNAVVDSVVRMGNIKAEKNRPIRVNFKTNAQKQDVIKKAKDFIKGNEEYSEKKIFVNNLVSKEEHRIQMNLKNKLKELWKEAETNNTNVKFSIRNNQIHVHDSNAQNTNVLLIDPINDEAANFYKISSFRQQQSNSESAMETSTA</sequence>
<evidence type="ECO:0000313" key="3">
    <source>
        <dbReference type="WBParaSite" id="PDA_v2.g28702.t1"/>
    </source>
</evidence>
<name>A0A914QAP2_9BILA</name>
<evidence type="ECO:0000313" key="2">
    <source>
        <dbReference type="Proteomes" id="UP000887578"/>
    </source>
</evidence>
<feature type="region of interest" description="Disordered" evidence="1">
    <location>
        <begin position="75"/>
        <end position="105"/>
    </location>
</feature>
<evidence type="ECO:0000256" key="1">
    <source>
        <dbReference type="SAM" id="MobiDB-lite"/>
    </source>
</evidence>
<dbReference type="Proteomes" id="UP000887578">
    <property type="component" value="Unplaced"/>
</dbReference>
<proteinExistence type="predicted"/>
<dbReference type="WBParaSite" id="PDA_v2.g28702.t1">
    <property type="protein sequence ID" value="PDA_v2.g28702.t1"/>
    <property type="gene ID" value="PDA_v2.g28702"/>
</dbReference>